<dbReference type="InterPro" id="IPR003838">
    <property type="entry name" value="ABC3_permease_C"/>
</dbReference>
<keyword evidence="2" id="KW-1003">Cell membrane</keyword>
<accession>A0A2X3HHF5</accession>
<dbReference type="PANTHER" id="PTHR30287">
    <property type="entry name" value="MEMBRANE COMPONENT OF PREDICTED ABC SUPERFAMILY METABOLITE UPTAKE TRANSPORTER"/>
    <property type="match status" value="1"/>
</dbReference>
<keyword evidence="4 6" id="KW-1133">Transmembrane helix</keyword>
<comment type="subcellular location">
    <subcellularLocation>
        <location evidence="1">Cell membrane</location>
        <topology evidence="1">Multi-pass membrane protein</topology>
    </subcellularLocation>
</comment>
<feature type="transmembrane region" description="Helical" evidence="6">
    <location>
        <begin position="12"/>
        <end position="36"/>
    </location>
</feature>
<protein>
    <submittedName>
        <fullName evidence="8">Acidobacterial duplicated orphan permease</fullName>
    </submittedName>
</protein>
<dbReference type="RefSeq" id="WP_112153865.1">
    <property type="nucleotide sequence ID" value="NZ_UAWT01000048.1"/>
</dbReference>
<keyword evidence="3 6" id="KW-0812">Transmembrane</keyword>
<gene>
    <name evidence="8" type="ORF">NCTC13940_02726</name>
</gene>
<dbReference type="GO" id="GO:0005886">
    <property type="term" value="C:plasma membrane"/>
    <property type="evidence" value="ECO:0007669"/>
    <property type="project" value="UniProtKB-SubCell"/>
</dbReference>
<evidence type="ECO:0000313" key="9">
    <source>
        <dbReference type="Proteomes" id="UP000250257"/>
    </source>
</evidence>
<dbReference type="Proteomes" id="UP000250257">
    <property type="component" value="Unassembled WGS sequence"/>
</dbReference>
<evidence type="ECO:0000256" key="1">
    <source>
        <dbReference type="ARBA" id="ARBA00004651"/>
    </source>
</evidence>
<organism evidence="8 9">
    <name type="scientific">Listeria fleischmannii subsp. fleischmannii</name>
    <dbReference type="NCBI Taxonomy" id="1671902"/>
    <lineage>
        <taxon>Bacteria</taxon>
        <taxon>Bacillati</taxon>
        <taxon>Bacillota</taxon>
        <taxon>Bacilli</taxon>
        <taxon>Bacillales</taxon>
        <taxon>Listeriaceae</taxon>
        <taxon>Listeria</taxon>
    </lineage>
</organism>
<dbReference type="InterPro" id="IPR038766">
    <property type="entry name" value="Membrane_comp_ABC_pdt"/>
</dbReference>
<dbReference type="AlphaFoldDB" id="A0A2X3HHF5"/>
<proteinExistence type="predicted"/>
<feature type="transmembrane region" description="Helical" evidence="6">
    <location>
        <begin position="721"/>
        <end position="742"/>
    </location>
</feature>
<evidence type="ECO:0000259" key="7">
    <source>
        <dbReference type="Pfam" id="PF02687"/>
    </source>
</evidence>
<dbReference type="EMBL" id="UAWT01000048">
    <property type="protein sequence ID" value="SQC72013.1"/>
    <property type="molecule type" value="Genomic_DNA"/>
</dbReference>
<evidence type="ECO:0000256" key="6">
    <source>
        <dbReference type="SAM" id="Phobius"/>
    </source>
</evidence>
<feature type="domain" description="ABC3 transporter permease C-terminal" evidence="7">
    <location>
        <begin position="259"/>
        <end position="375"/>
    </location>
</feature>
<evidence type="ECO:0000313" key="8">
    <source>
        <dbReference type="EMBL" id="SQC72013.1"/>
    </source>
</evidence>
<sequence>MKFLNKKLRRDILKNWSQFFSVFLMALLSVLIYVGLEGAYHGMEKSVDDFTKRGDLADSWVMSTDFTTEDVDSFKSIKNVNETATKKRILAEALTKDKNNYLYLDTPIDGEITKPILVAGKQLKQGDSSSILLNEDYAKANQIHLGDKIRLHYQNQTTNPTVVGLILSPDRLYYTGTPEFVAPVPHLYGYGIMNQESLATLDENNTPNILEVKGGQTNVRKEAPDILGDRYVAYYNQHTLPDVSAALDRVGQIQNLSLLFSFIFILLAILAMYTTIKRLIETQTKDIATLKALGYSNAKLGWHYTSFGLAVGGIGALVGWGIAPIMSNFVLGTQKQMFALDNWHIAYTASSVGVTLLVLAICMLAAFFASRKAIKGLPVKYFRGNLVKNSKHIFLEKNTRFWNALRYGDRWALRDAMSSPVRVLMGIIGVTGCMMLLMAGFGMPDSMNGQVTDSYGEDFTYTYRVETTANDLPALQKELPDAQSIQSVSTRIYPDDGYDYVLNILGKGNYVNVQTTDGKSISDDGVYVTEGVADAAGLAKGQTIELLVSRSKERYKLKISGIIHSSVPQGAYITEKMWKKMDGTYQPTILMVGDNVTYKQLDQNTKIHQIISMKEQRKVATELVDSLESIFMLIKVFAILLGVVILYNLGALSFTERRREYATLRVLGYQKSQISSLAIKENIFTTVVGWIIGLPLGFLFLDQYVSTFSTYQITYYPKISVVSIIIASIITIVASLTTSFLIGRRIRKLDMIEAIKGVE</sequence>
<feature type="transmembrane region" description="Helical" evidence="6">
    <location>
        <begin position="258"/>
        <end position="280"/>
    </location>
</feature>
<evidence type="ECO:0000256" key="4">
    <source>
        <dbReference type="ARBA" id="ARBA00022989"/>
    </source>
</evidence>
<evidence type="ECO:0000256" key="5">
    <source>
        <dbReference type="ARBA" id="ARBA00023136"/>
    </source>
</evidence>
<evidence type="ECO:0000256" key="2">
    <source>
        <dbReference type="ARBA" id="ARBA00022475"/>
    </source>
</evidence>
<feature type="transmembrane region" description="Helical" evidence="6">
    <location>
        <begin position="343"/>
        <end position="368"/>
    </location>
</feature>
<feature type="domain" description="ABC3 transporter permease C-terminal" evidence="7">
    <location>
        <begin position="634"/>
        <end position="750"/>
    </location>
</feature>
<feature type="transmembrane region" description="Helical" evidence="6">
    <location>
        <begin position="630"/>
        <end position="649"/>
    </location>
</feature>
<keyword evidence="5 6" id="KW-0472">Membrane</keyword>
<name>A0A2X3HHF5_9LIST</name>
<feature type="transmembrane region" description="Helical" evidence="6">
    <location>
        <begin position="683"/>
        <end position="701"/>
    </location>
</feature>
<feature type="transmembrane region" description="Helical" evidence="6">
    <location>
        <begin position="301"/>
        <end position="323"/>
    </location>
</feature>
<evidence type="ECO:0000256" key="3">
    <source>
        <dbReference type="ARBA" id="ARBA00022692"/>
    </source>
</evidence>
<dbReference type="PANTHER" id="PTHR30287:SF1">
    <property type="entry name" value="INNER MEMBRANE PROTEIN"/>
    <property type="match status" value="1"/>
</dbReference>
<feature type="transmembrane region" description="Helical" evidence="6">
    <location>
        <begin position="423"/>
        <end position="443"/>
    </location>
</feature>
<reference evidence="8 9" key="1">
    <citation type="submission" date="2018-06" db="EMBL/GenBank/DDBJ databases">
        <authorList>
            <consortium name="Pathogen Informatics"/>
            <person name="Doyle S."/>
        </authorList>
    </citation>
    <scope>NUCLEOTIDE SEQUENCE [LARGE SCALE GENOMIC DNA]</scope>
    <source>
        <strain evidence="8 9">NCTC13940</strain>
    </source>
</reference>
<dbReference type="Pfam" id="PF02687">
    <property type="entry name" value="FtsX"/>
    <property type="match status" value="2"/>
</dbReference>